<dbReference type="EMBL" id="NIBG01000017">
    <property type="protein sequence ID" value="PAB58286.1"/>
    <property type="molecule type" value="Genomic_DNA"/>
</dbReference>
<dbReference type="Pfam" id="PF08680">
    <property type="entry name" value="DUF1779"/>
    <property type="match status" value="1"/>
</dbReference>
<dbReference type="AlphaFoldDB" id="A0A267MFG7"/>
<protein>
    <recommendedName>
        <fullName evidence="3">TATA-box binding protein</fullName>
    </recommendedName>
</protein>
<dbReference type="RefSeq" id="WP_095134730.1">
    <property type="nucleotide sequence ID" value="NZ_NIBG01000017.1"/>
</dbReference>
<evidence type="ECO:0008006" key="3">
    <source>
        <dbReference type="Google" id="ProtNLM"/>
    </source>
</evidence>
<organism evidence="1 2">
    <name type="scientific">Anaeromicrobium sediminis</name>
    <dbReference type="NCBI Taxonomy" id="1478221"/>
    <lineage>
        <taxon>Bacteria</taxon>
        <taxon>Bacillati</taxon>
        <taxon>Bacillota</taxon>
        <taxon>Clostridia</taxon>
        <taxon>Peptostreptococcales</taxon>
        <taxon>Thermotaleaceae</taxon>
        <taxon>Anaeromicrobium</taxon>
    </lineage>
</organism>
<comment type="caution">
    <text evidence="1">The sequence shown here is derived from an EMBL/GenBank/DDBJ whole genome shotgun (WGS) entry which is preliminary data.</text>
</comment>
<gene>
    <name evidence="1" type="ORF">CCE28_15940</name>
</gene>
<accession>A0A267MFG7</accession>
<dbReference type="OrthoDB" id="1708334at2"/>
<dbReference type="SUPFAM" id="SSF143842">
    <property type="entry name" value="YwmB-like"/>
    <property type="match status" value="1"/>
</dbReference>
<dbReference type="InterPro" id="IPR014794">
    <property type="entry name" value="DUF1779"/>
</dbReference>
<evidence type="ECO:0000313" key="1">
    <source>
        <dbReference type="EMBL" id="PAB58286.1"/>
    </source>
</evidence>
<reference evidence="1 2" key="1">
    <citation type="submission" date="2017-06" db="EMBL/GenBank/DDBJ databases">
        <title>Draft genome sequence of anaerobic fermentative bacterium Anaeromicrobium sediminis DY2726D isolated from West Pacific Ocean sediments.</title>
        <authorList>
            <person name="Zeng X."/>
        </authorList>
    </citation>
    <scope>NUCLEOTIDE SEQUENCE [LARGE SCALE GENOMIC DNA]</scope>
    <source>
        <strain evidence="1 2">DY2726D</strain>
    </source>
</reference>
<name>A0A267MFG7_9FIRM</name>
<sequence>MRGIKSIGIILIIILGIGFVSSAQNIGMDDIMDSFDGDFKEMNINGHIYMEGSIDEEKAMVMLKDISEKLNMEQVQIENNSDENIVQINGFYDRVDYDMSLIIQSNKGEDIKETNIVIDYTSVKKESIEAVKKKISEGLKEYGEINYYTSFIGTYNKEMTKEEKKEVVKNLIDTYKIKVEEEYEDKNIVSITGYTKNFKKWIQYGGKKVNINIAMRYNNYDEKTYVIIGYPLITIGY</sequence>
<dbReference type="Gene3D" id="3.30.360.40">
    <property type="entry name" value="YwmB-like"/>
    <property type="match status" value="1"/>
</dbReference>
<dbReference type="Proteomes" id="UP000216024">
    <property type="component" value="Unassembled WGS sequence"/>
</dbReference>
<keyword evidence="2" id="KW-1185">Reference proteome</keyword>
<evidence type="ECO:0000313" key="2">
    <source>
        <dbReference type="Proteomes" id="UP000216024"/>
    </source>
</evidence>
<dbReference type="InterPro" id="IPR036209">
    <property type="entry name" value="YwmB-like_sf"/>
</dbReference>
<proteinExistence type="predicted"/>